<dbReference type="Pfam" id="PF02222">
    <property type="entry name" value="ATP-grasp"/>
    <property type="match status" value="1"/>
</dbReference>
<keyword evidence="4 7" id="KW-0658">Purine biosynthesis</keyword>
<dbReference type="EMBL" id="JALNMH010000008">
    <property type="protein sequence ID" value="MCK7594151.1"/>
    <property type="molecule type" value="Genomic_DNA"/>
</dbReference>
<evidence type="ECO:0000256" key="2">
    <source>
        <dbReference type="ARBA" id="ARBA00022723"/>
    </source>
</evidence>
<evidence type="ECO:0000256" key="1">
    <source>
        <dbReference type="ARBA" id="ARBA00022598"/>
    </source>
</evidence>
<comment type="caution">
    <text evidence="9">The sequence shown here is derived from an EMBL/GenBank/DDBJ whole genome shotgun (WGS) entry which is preliminary data.</text>
</comment>
<accession>A0ABT0GHX7</accession>
<feature type="domain" description="ATP-grasp" evidence="8">
    <location>
        <begin position="120"/>
        <end position="309"/>
    </location>
</feature>
<evidence type="ECO:0000256" key="7">
    <source>
        <dbReference type="HAMAP-Rule" id="MF_01643"/>
    </source>
</evidence>
<feature type="binding site" evidence="7">
    <location>
        <position position="115"/>
    </location>
    <ligand>
        <name>ATP</name>
        <dbReference type="ChEBI" id="CHEBI:30616"/>
    </ligand>
</feature>
<reference evidence="9" key="1">
    <citation type="submission" date="2022-04" db="EMBL/GenBank/DDBJ databases">
        <title>Lysobacter sp. CAU 1642 isolated from sea sand.</title>
        <authorList>
            <person name="Kim W."/>
        </authorList>
    </citation>
    <scope>NUCLEOTIDE SEQUENCE</scope>
    <source>
        <strain evidence="9">CAU 1642</strain>
    </source>
</reference>
<feature type="binding site" evidence="7">
    <location>
        <position position="287"/>
    </location>
    <ligand>
        <name>N(1)-(5-phospho-beta-D-ribosyl)glycinamide</name>
        <dbReference type="ChEBI" id="CHEBI:143788"/>
    </ligand>
</feature>
<dbReference type="InterPro" id="IPR011054">
    <property type="entry name" value="Rudment_hybrid_motif"/>
</dbReference>
<feature type="binding site" evidence="7">
    <location>
        <position position="156"/>
    </location>
    <ligand>
        <name>ATP</name>
        <dbReference type="ChEBI" id="CHEBI:30616"/>
    </ligand>
</feature>
<comment type="catalytic activity">
    <reaction evidence="7">
        <text>N(1)-(5-phospho-beta-D-ribosyl)glycinamide + formate + ATP = N(2)-formyl-N(1)-(5-phospho-beta-D-ribosyl)glycinamide + ADP + phosphate + H(+)</text>
        <dbReference type="Rhea" id="RHEA:24829"/>
        <dbReference type="ChEBI" id="CHEBI:15378"/>
        <dbReference type="ChEBI" id="CHEBI:15740"/>
        <dbReference type="ChEBI" id="CHEBI:30616"/>
        <dbReference type="ChEBI" id="CHEBI:43474"/>
        <dbReference type="ChEBI" id="CHEBI:143788"/>
        <dbReference type="ChEBI" id="CHEBI:147286"/>
        <dbReference type="ChEBI" id="CHEBI:456216"/>
        <dbReference type="EC" id="6.3.1.21"/>
    </reaction>
</comment>
<evidence type="ECO:0000313" key="9">
    <source>
        <dbReference type="EMBL" id="MCK7594151.1"/>
    </source>
</evidence>
<dbReference type="SUPFAM" id="SSF51246">
    <property type="entry name" value="Rudiment single hybrid motif"/>
    <property type="match status" value="1"/>
</dbReference>
<dbReference type="EC" id="6.3.1.21" evidence="7"/>
<dbReference type="NCBIfam" id="NF006766">
    <property type="entry name" value="PRK09288.1"/>
    <property type="match status" value="1"/>
</dbReference>
<dbReference type="PROSITE" id="PS50975">
    <property type="entry name" value="ATP_GRASP"/>
    <property type="match status" value="1"/>
</dbReference>
<keyword evidence="3 7" id="KW-0547">Nucleotide-binding</keyword>
<evidence type="ECO:0000256" key="3">
    <source>
        <dbReference type="ARBA" id="ARBA00022741"/>
    </source>
</evidence>
<comment type="subunit">
    <text evidence="7">Homodimer.</text>
</comment>
<dbReference type="RefSeq" id="WP_248209199.1">
    <property type="nucleotide sequence ID" value="NZ_JALNMH010000008.1"/>
</dbReference>
<keyword evidence="6 7" id="KW-0460">Magnesium</keyword>
<dbReference type="SUPFAM" id="SSF56059">
    <property type="entry name" value="Glutathione synthetase ATP-binding domain-like"/>
    <property type="match status" value="1"/>
</dbReference>
<feature type="binding site" evidence="7">
    <location>
        <begin position="22"/>
        <end position="23"/>
    </location>
    <ligand>
        <name>N(1)-(5-phospho-beta-D-ribosyl)glycinamide</name>
        <dbReference type="ChEBI" id="CHEBI:143788"/>
    </ligand>
</feature>
<dbReference type="Gene3D" id="3.30.470.20">
    <property type="entry name" value="ATP-grasp fold, B domain"/>
    <property type="match status" value="1"/>
</dbReference>
<proteinExistence type="inferred from homology"/>
<dbReference type="PANTHER" id="PTHR43055">
    <property type="entry name" value="FORMATE-DEPENDENT PHOSPHORIBOSYLGLYCINAMIDE FORMYLTRANSFERASE"/>
    <property type="match status" value="1"/>
</dbReference>
<dbReference type="SUPFAM" id="SSF52440">
    <property type="entry name" value="PreATP-grasp domain"/>
    <property type="match status" value="1"/>
</dbReference>
<dbReference type="InterPro" id="IPR016185">
    <property type="entry name" value="PreATP-grasp_dom_sf"/>
</dbReference>
<evidence type="ECO:0000256" key="4">
    <source>
        <dbReference type="ARBA" id="ARBA00022755"/>
    </source>
</evidence>
<dbReference type="InterPro" id="IPR003135">
    <property type="entry name" value="ATP-grasp_carboxylate-amine"/>
</dbReference>
<dbReference type="Gene3D" id="3.40.50.20">
    <property type="match status" value="1"/>
</dbReference>
<evidence type="ECO:0000259" key="8">
    <source>
        <dbReference type="PROSITE" id="PS50975"/>
    </source>
</evidence>
<feature type="binding site" evidence="7">
    <location>
        <position position="268"/>
    </location>
    <ligand>
        <name>Mg(2+)</name>
        <dbReference type="ChEBI" id="CHEBI:18420"/>
    </ligand>
</feature>
<dbReference type="InterPro" id="IPR005862">
    <property type="entry name" value="PurT"/>
</dbReference>
<feature type="binding site" evidence="7">
    <location>
        <position position="204"/>
    </location>
    <ligand>
        <name>ATP</name>
        <dbReference type="ChEBI" id="CHEBI:30616"/>
    </ligand>
</feature>
<comment type="pathway">
    <text evidence="7">Purine metabolism; IMP biosynthesis via de novo pathway; N(2)-formyl-N(1)-(5-phospho-D-ribosyl)glycinamide from N(1)-(5-phospho-D-ribosyl)glycinamide (formate route): step 1/1.</text>
</comment>
<dbReference type="HAMAP" id="MF_01643">
    <property type="entry name" value="PurT"/>
    <property type="match status" value="1"/>
</dbReference>
<dbReference type="Gene3D" id="3.30.1490.20">
    <property type="entry name" value="ATP-grasp fold, A domain"/>
    <property type="match status" value="1"/>
</dbReference>
<feature type="binding site" evidence="7">
    <location>
        <begin position="363"/>
        <end position="364"/>
    </location>
    <ligand>
        <name>N(1)-(5-phospho-beta-D-ribosyl)glycinamide</name>
        <dbReference type="ChEBI" id="CHEBI:143788"/>
    </ligand>
</feature>
<comment type="similarity">
    <text evidence="7">Belongs to the PurK/PurT family.</text>
</comment>
<feature type="binding site" evidence="7">
    <location>
        <position position="82"/>
    </location>
    <ligand>
        <name>N(1)-(5-phospho-beta-D-ribosyl)glycinamide</name>
        <dbReference type="ChEBI" id="CHEBI:143788"/>
    </ligand>
</feature>
<name>A0ABT0GHX7_9GAMM</name>
<sequence>MVKLGTPLAPSGFRVLLLGSGELGKEVAIELQRFGVEVIAADRYADAPAMQVAHRSHVLNMLDAQALERLIAEEKPDLVVPEIEAIHTPTLVELERRDGLRVIPTAQAARLTMDREGIRRLAAENLGLPTSPYRFVDDEQAFSAAVREIGIPCVVKPVMSSSGKGQSVIRCESDIAASWRYAQEGGRAGGGRVIVEGFIDFEYEITLLTVRHAKGTSFCPPVGHVQVDGDYRESWQPQPMSAKAWDRACDVARAVTEALGGYGLFGVELFVRGDEVWFSEVSPRPHDTGLVTLISQELSEFALHARAILGLPIPEIRDHGPSASVALLAEGRGVPRFGSLDVALAEPGTALRLFGKPRVEGKRRVGVALARGETLEQARAKAQRVAAALSIGLDPLD</sequence>
<dbReference type="InterPro" id="IPR011761">
    <property type="entry name" value="ATP-grasp"/>
</dbReference>
<feature type="binding site" evidence="7">
    <location>
        <begin position="161"/>
        <end position="166"/>
    </location>
    <ligand>
        <name>ATP</name>
        <dbReference type="ChEBI" id="CHEBI:30616"/>
    </ligand>
</feature>
<keyword evidence="10" id="KW-1185">Reference proteome</keyword>
<dbReference type="Pfam" id="PF21244">
    <property type="entry name" value="PurT_C"/>
    <property type="match status" value="1"/>
</dbReference>
<dbReference type="NCBIfam" id="TIGR01142">
    <property type="entry name" value="purT"/>
    <property type="match status" value="1"/>
</dbReference>
<keyword evidence="1 7" id="KW-0436">Ligase</keyword>
<dbReference type="InterPro" id="IPR048740">
    <property type="entry name" value="PurT_C"/>
</dbReference>
<keyword evidence="5 7" id="KW-0067">ATP-binding</keyword>
<evidence type="ECO:0000256" key="5">
    <source>
        <dbReference type="ARBA" id="ARBA00022840"/>
    </source>
</evidence>
<dbReference type="InterPro" id="IPR054350">
    <property type="entry name" value="PurT/PurK_preATP-grasp"/>
</dbReference>
<organism evidence="9 10">
    <name type="scientific">Pseudomarimonas salicorniae</name>
    <dbReference type="NCBI Taxonomy" id="2933270"/>
    <lineage>
        <taxon>Bacteria</taxon>
        <taxon>Pseudomonadati</taxon>
        <taxon>Pseudomonadota</taxon>
        <taxon>Gammaproteobacteria</taxon>
        <taxon>Lysobacterales</taxon>
        <taxon>Lysobacteraceae</taxon>
        <taxon>Pseudomarimonas</taxon>
    </lineage>
</organism>
<feature type="binding site" evidence="7">
    <location>
        <begin position="196"/>
        <end position="199"/>
    </location>
    <ligand>
        <name>ATP</name>
        <dbReference type="ChEBI" id="CHEBI:30616"/>
    </ligand>
</feature>
<evidence type="ECO:0000313" key="10">
    <source>
        <dbReference type="Proteomes" id="UP001431449"/>
    </source>
</evidence>
<feature type="binding site" evidence="7">
    <location>
        <position position="280"/>
    </location>
    <ligand>
        <name>Mg(2+)</name>
        <dbReference type="ChEBI" id="CHEBI:18420"/>
    </ligand>
</feature>
<gene>
    <name evidence="7 9" type="primary">purT</name>
    <name evidence="9" type="ORF">M0G41_10765</name>
</gene>
<dbReference type="InterPro" id="IPR013815">
    <property type="entry name" value="ATP_grasp_subdomain_1"/>
</dbReference>
<evidence type="ECO:0000256" key="6">
    <source>
        <dbReference type="ARBA" id="ARBA00022842"/>
    </source>
</evidence>
<dbReference type="PANTHER" id="PTHR43055:SF1">
    <property type="entry name" value="FORMATE-DEPENDENT PHOSPHORIBOSYLGLYCINAMIDE FORMYLTRANSFERASE"/>
    <property type="match status" value="1"/>
</dbReference>
<dbReference type="GO" id="GO:0016740">
    <property type="term" value="F:transferase activity"/>
    <property type="evidence" value="ECO:0007669"/>
    <property type="project" value="UniProtKB-KW"/>
</dbReference>
<keyword evidence="9" id="KW-0808">Transferase</keyword>
<protein>
    <recommendedName>
        <fullName evidence="7">Formate-dependent phosphoribosylglycinamide formyltransferase</fullName>
        <ecNumber evidence="7">6.3.1.21</ecNumber>
    </recommendedName>
    <alternativeName>
        <fullName evidence="7">5'-phosphoribosylglycinamide transformylase 2</fullName>
    </alternativeName>
    <alternativeName>
        <fullName evidence="7">Formate-dependent GAR transformylase</fullName>
    </alternativeName>
    <alternativeName>
        <fullName evidence="7">GAR transformylase 2</fullName>
        <shortName evidence="7">GART 2</shortName>
    </alternativeName>
    <alternativeName>
        <fullName evidence="7">Non-folate glycinamide ribonucleotide transformylase</fullName>
    </alternativeName>
    <alternativeName>
        <fullName evidence="7">Phosphoribosylglycinamide formyltransferase 2</fullName>
    </alternativeName>
</protein>
<dbReference type="Pfam" id="PF22660">
    <property type="entry name" value="RS_preATP-grasp-like"/>
    <property type="match status" value="1"/>
</dbReference>
<keyword evidence="2 7" id="KW-0479">Metal-binding</keyword>
<dbReference type="Proteomes" id="UP001431449">
    <property type="component" value="Unassembled WGS sequence"/>
</dbReference>
<feature type="binding site" evidence="7">
    <location>
        <position position="356"/>
    </location>
    <ligand>
        <name>N(1)-(5-phospho-beta-D-ribosyl)glycinamide</name>
        <dbReference type="ChEBI" id="CHEBI:143788"/>
    </ligand>
</feature>
<comment type="function">
    <text evidence="7">Involved in the de novo purine biosynthesis. Catalyzes the transfer of formate to 5-phospho-ribosyl-glycinamide (GAR), producing 5-phospho-ribosyl-N-formylglycinamide (FGAR). Formate is provided by PurU via hydrolysis of 10-formyl-tetrahydrofolate.</text>
</comment>